<comment type="caution">
    <text evidence="2">The sequence shown here is derived from an EMBL/GenBank/DDBJ whole genome shotgun (WGS) entry which is preliminary data.</text>
</comment>
<dbReference type="RefSeq" id="XP_030989402.1">
    <property type="nucleotide sequence ID" value="XM_031133222.1"/>
</dbReference>
<dbReference type="AlphaFoldDB" id="A0A507AS32"/>
<evidence type="ECO:0000313" key="3">
    <source>
        <dbReference type="Proteomes" id="UP000319257"/>
    </source>
</evidence>
<protein>
    <submittedName>
        <fullName evidence="2">Uncharacterized protein</fullName>
    </submittedName>
</protein>
<reference evidence="2 3" key="1">
    <citation type="submission" date="2019-06" db="EMBL/GenBank/DDBJ databases">
        <title>Draft genome sequence of the filamentous fungus Phialemoniopsis curvata isolated from diesel fuel.</title>
        <authorList>
            <person name="Varaljay V.A."/>
            <person name="Lyon W.J."/>
            <person name="Crouch A.L."/>
            <person name="Drake C.E."/>
            <person name="Hollomon J.M."/>
            <person name="Nadeau L.J."/>
            <person name="Nunn H.S."/>
            <person name="Stevenson B.S."/>
            <person name="Bojanowski C.L."/>
            <person name="Crookes-Goodson W.J."/>
        </authorList>
    </citation>
    <scope>NUCLEOTIDE SEQUENCE [LARGE SCALE GENOMIC DNA]</scope>
    <source>
        <strain evidence="2 3">D216</strain>
    </source>
</reference>
<accession>A0A507AS32</accession>
<name>A0A507AS32_9PEZI</name>
<sequence length="282" mass="31457">MKLQILTLLLLGVGPAICSKLAFGYEAVMFYTIYRLDYFTNANSLTLAKGCHPVPCNFDEFIKYISKTTFYTGSGGKIKNLVDPDIDEARRVTDFPGNGPQRSKTDKTRRGYEGTYDQKLLLGSKWEENLKHGDVIDRLADIVQDCRQKRGGQVDHYVKKSITCMDAVHSLRKQEQSAGIIQLANKKLKSYNIGITQVSTKTVTTPDGKSYQEFDAADTIRRVLQTGNNGQKLVPFLTNLVNEYNTNGQASPKGVGVAHGSVMRSYEKALSRLRSIDPWSCP</sequence>
<dbReference type="GeneID" id="41978034"/>
<keyword evidence="1" id="KW-0732">Signal</keyword>
<organism evidence="2 3">
    <name type="scientific">Thyridium curvatum</name>
    <dbReference type="NCBI Taxonomy" id="1093900"/>
    <lineage>
        <taxon>Eukaryota</taxon>
        <taxon>Fungi</taxon>
        <taxon>Dikarya</taxon>
        <taxon>Ascomycota</taxon>
        <taxon>Pezizomycotina</taxon>
        <taxon>Sordariomycetes</taxon>
        <taxon>Sordariomycetidae</taxon>
        <taxon>Thyridiales</taxon>
        <taxon>Thyridiaceae</taxon>
        <taxon>Thyridium</taxon>
    </lineage>
</organism>
<dbReference type="OrthoDB" id="3800528at2759"/>
<dbReference type="EMBL" id="SKBQ01000087">
    <property type="protein sequence ID" value="TPX07691.1"/>
    <property type="molecule type" value="Genomic_DNA"/>
</dbReference>
<evidence type="ECO:0000256" key="1">
    <source>
        <dbReference type="SAM" id="SignalP"/>
    </source>
</evidence>
<keyword evidence="3" id="KW-1185">Reference proteome</keyword>
<feature type="chain" id="PRO_5021484535" evidence="1">
    <location>
        <begin position="19"/>
        <end position="282"/>
    </location>
</feature>
<evidence type="ECO:0000313" key="2">
    <source>
        <dbReference type="EMBL" id="TPX07691.1"/>
    </source>
</evidence>
<gene>
    <name evidence="2" type="ORF">E0L32_010587</name>
</gene>
<proteinExistence type="predicted"/>
<feature type="signal peptide" evidence="1">
    <location>
        <begin position="1"/>
        <end position="18"/>
    </location>
</feature>
<dbReference type="InParanoid" id="A0A507AS32"/>
<dbReference type="Proteomes" id="UP000319257">
    <property type="component" value="Unassembled WGS sequence"/>
</dbReference>